<keyword evidence="3" id="KW-1185">Reference proteome</keyword>
<dbReference type="OrthoDB" id="9837114at2"/>
<dbReference type="EMBL" id="FNVO01000002">
    <property type="protein sequence ID" value="SEF78306.1"/>
    <property type="molecule type" value="Genomic_DNA"/>
</dbReference>
<dbReference type="RefSeq" id="WP_103936337.1">
    <property type="nucleotide sequence ID" value="NZ_FNVO01000002.1"/>
</dbReference>
<dbReference type="AlphaFoldDB" id="A0A1H5UTH6"/>
<dbReference type="Proteomes" id="UP000236723">
    <property type="component" value="Unassembled WGS sequence"/>
</dbReference>
<proteinExistence type="predicted"/>
<accession>A0A1H5UTH6</accession>
<evidence type="ECO:0000313" key="3">
    <source>
        <dbReference type="Proteomes" id="UP000236723"/>
    </source>
</evidence>
<name>A0A1H5UTH6_9ACTN</name>
<protein>
    <submittedName>
        <fullName evidence="2">Uncharacterized protein</fullName>
    </submittedName>
</protein>
<sequence>MPDSTNADRIDATAAALSAYRSRAHPDTRPGDDTGLGQAVLLRDLLVDLMHHAEAMATDFGLLVESADRTHRRQTHRDLPDQTDEAAQVAGTGSEVIDLLTNDITDAVRGLTTSIARTGLTDIQSACRLLDGLTQAARDLAHAFPQISSYLQREHAAGKLADIHHDPKQAIDLATLYLKVAEGVTGSLAGSLTRTRQAITGMHPAPDQPHHQPRPSELARQDFPASAPDLTTPPALQQEPASPSNPHTSRRNIPPT</sequence>
<organism evidence="2 3">
    <name type="scientific">Thermomonospora echinospora</name>
    <dbReference type="NCBI Taxonomy" id="1992"/>
    <lineage>
        <taxon>Bacteria</taxon>
        <taxon>Bacillati</taxon>
        <taxon>Actinomycetota</taxon>
        <taxon>Actinomycetes</taxon>
        <taxon>Streptosporangiales</taxon>
        <taxon>Thermomonosporaceae</taxon>
        <taxon>Thermomonospora</taxon>
    </lineage>
</organism>
<evidence type="ECO:0000313" key="2">
    <source>
        <dbReference type="EMBL" id="SEF78306.1"/>
    </source>
</evidence>
<evidence type="ECO:0000256" key="1">
    <source>
        <dbReference type="SAM" id="MobiDB-lite"/>
    </source>
</evidence>
<gene>
    <name evidence="2" type="ORF">SAMN04489712_10215</name>
</gene>
<reference evidence="3" key="1">
    <citation type="submission" date="2016-10" db="EMBL/GenBank/DDBJ databases">
        <authorList>
            <person name="Varghese N."/>
            <person name="Submissions S."/>
        </authorList>
    </citation>
    <scope>NUCLEOTIDE SEQUENCE [LARGE SCALE GENOMIC DNA]</scope>
    <source>
        <strain evidence="3">DSM 43163</strain>
    </source>
</reference>
<feature type="region of interest" description="Disordered" evidence="1">
    <location>
        <begin position="201"/>
        <end position="256"/>
    </location>
</feature>